<proteinExistence type="inferred from homology"/>
<reference evidence="6 7" key="1">
    <citation type="submission" date="2023-07" db="EMBL/GenBank/DDBJ databases">
        <title>Genomic Encyclopedia of Type Strains, Phase IV (KMG-IV): sequencing the most valuable type-strain genomes for metagenomic binning, comparative biology and taxonomic classification.</title>
        <authorList>
            <person name="Goeker M."/>
        </authorList>
    </citation>
    <scope>NUCLEOTIDE SEQUENCE [LARGE SCALE GENOMIC DNA]</scope>
    <source>
        <strain evidence="6 7">DSM 9768</strain>
    </source>
</reference>
<dbReference type="InterPro" id="IPR003439">
    <property type="entry name" value="ABC_transporter-like_ATP-bd"/>
</dbReference>
<evidence type="ECO:0000256" key="4">
    <source>
        <dbReference type="ARBA" id="ARBA00022840"/>
    </source>
</evidence>
<comment type="similarity">
    <text evidence="1">Belongs to the ABC transporter superfamily.</text>
</comment>
<evidence type="ECO:0000313" key="7">
    <source>
        <dbReference type="Proteomes" id="UP001230005"/>
    </source>
</evidence>
<name>A0ABU0A100_9BACI</name>
<gene>
    <name evidence="6" type="ORF">J2S74_004114</name>
</gene>
<keyword evidence="4 6" id="KW-0067">ATP-binding</keyword>
<dbReference type="GO" id="GO:0005524">
    <property type="term" value="F:ATP binding"/>
    <property type="evidence" value="ECO:0007669"/>
    <property type="project" value="UniProtKB-KW"/>
</dbReference>
<dbReference type="InterPro" id="IPR003593">
    <property type="entry name" value="AAA+_ATPase"/>
</dbReference>
<dbReference type="PROSITE" id="PS50893">
    <property type="entry name" value="ABC_TRANSPORTER_2"/>
    <property type="match status" value="1"/>
</dbReference>
<dbReference type="PANTHER" id="PTHR43776">
    <property type="entry name" value="TRANSPORT ATP-BINDING PROTEIN"/>
    <property type="match status" value="1"/>
</dbReference>
<evidence type="ECO:0000313" key="6">
    <source>
        <dbReference type="EMBL" id="MDQ0256692.1"/>
    </source>
</evidence>
<dbReference type="SMART" id="SM00382">
    <property type="entry name" value="AAA"/>
    <property type="match status" value="1"/>
</dbReference>
<keyword evidence="7" id="KW-1185">Reference proteome</keyword>
<dbReference type="PANTHER" id="PTHR43776:SF7">
    <property type="entry name" value="D,D-DIPEPTIDE TRANSPORT ATP-BINDING PROTEIN DDPF-RELATED"/>
    <property type="match status" value="1"/>
</dbReference>
<dbReference type="SUPFAM" id="SSF52540">
    <property type="entry name" value="P-loop containing nucleoside triphosphate hydrolases"/>
    <property type="match status" value="1"/>
</dbReference>
<keyword evidence="3" id="KW-0547">Nucleotide-binding</keyword>
<comment type="caution">
    <text evidence="6">The sequence shown here is derived from an EMBL/GenBank/DDBJ whole genome shotgun (WGS) entry which is preliminary data.</text>
</comment>
<evidence type="ECO:0000256" key="1">
    <source>
        <dbReference type="ARBA" id="ARBA00005417"/>
    </source>
</evidence>
<keyword evidence="2" id="KW-0813">Transport</keyword>
<evidence type="ECO:0000256" key="3">
    <source>
        <dbReference type="ARBA" id="ARBA00022741"/>
    </source>
</evidence>
<dbReference type="EMBL" id="JAUSUG010000019">
    <property type="protein sequence ID" value="MDQ0256692.1"/>
    <property type="molecule type" value="Genomic_DNA"/>
</dbReference>
<feature type="domain" description="ABC transporter" evidence="5">
    <location>
        <begin position="3"/>
        <end position="207"/>
    </location>
</feature>
<organism evidence="6 7">
    <name type="scientific">Evansella vedderi</name>
    <dbReference type="NCBI Taxonomy" id="38282"/>
    <lineage>
        <taxon>Bacteria</taxon>
        <taxon>Bacillati</taxon>
        <taxon>Bacillota</taxon>
        <taxon>Bacilli</taxon>
        <taxon>Bacillales</taxon>
        <taxon>Bacillaceae</taxon>
        <taxon>Evansella</taxon>
    </lineage>
</organism>
<sequence>MQLEARNVSFRYRRKKWLFRDINLTVQPGEVVGLAGPSGCGKTTLARILAGYEKPSNGTVLFNDAPLPKTGYHPIQLVFQHPEKAINPKWPMKAVLEEAGNLDVELLERLGIQENWLQRWPNELSGGELQRFCIARALGPGTQFLIADEMTTMLDTITQAQIWHGVMDIVRNRNIGIIIISHDTVLLKRLVSRYIDFPLLNKDKVSY</sequence>
<dbReference type="Pfam" id="PF00005">
    <property type="entry name" value="ABC_tran"/>
    <property type="match status" value="1"/>
</dbReference>
<dbReference type="Proteomes" id="UP001230005">
    <property type="component" value="Unassembled WGS sequence"/>
</dbReference>
<dbReference type="Gene3D" id="3.40.50.300">
    <property type="entry name" value="P-loop containing nucleotide triphosphate hydrolases"/>
    <property type="match status" value="1"/>
</dbReference>
<dbReference type="PROSITE" id="PS00211">
    <property type="entry name" value="ABC_TRANSPORTER_1"/>
    <property type="match status" value="1"/>
</dbReference>
<accession>A0ABU0A100</accession>
<evidence type="ECO:0000259" key="5">
    <source>
        <dbReference type="PROSITE" id="PS50893"/>
    </source>
</evidence>
<protein>
    <submittedName>
        <fullName evidence="6">Peptide/nickel transport system ATP-binding protein</fullName>
    </submittedName>
</protein>
<dbReference type="InterPro" id="IPR050319">
    <property type="entry name" value="ABC_transp_ATP-bind"/>
</dbReference>
<dbReference type="InterPro" id="IPR017871">
    <property type="entry name" value="ABC_transporter-like_CS"/>
</dbReference>
<evidence type="ECO:0000256" key="2">
    <source>
        <dbReference type="ARBA" id="ARBA00022448"/>
    </source>
</evidence>
<dbReference type="InterPro" id="IPR027417">
    <property type="entry name" value="P-loop_NTPase"/>
</dbReference>
<dbReference type="RefSeq" id="WP_307329232.1">
    <property type="nucleotide sequence ID" value="NZ_JAUSUG010000019.1"/>
</dbReference>